<evidence type="ECO:0000313" key="5">
    <source>
        <dbReference type="Proteomes" id="UP000245942"/>
    </source>
</evidence>
<feature type="compositionally biased region" description="Low complexity" evidence="3">
    <location>
        <begin position="32"/>
        <end position="57"/>
    </location>
</feature>
<dbReference type="GO" id="GO:0005762">
    <property type="term" value="C:mitochondrial large ribosomal subunit"/>
    <property type="evidence" value="ECO:0007669"/>
    <property type="project" value="TreeGrafter"/>
</dbReference>
<dbReference type="SUPFAM" id="SSF141091">
    <property type="entry name" value="L21p-like"/>
    <property type="match status" value="2"/>
</dbReference>
<dbReference type="GeneID" id="37015943"/>
<sequence length="297" mass="31984">MSGTLRSPLAPALVSSWSAAAKGKARASAYTLASTSQASASTSTSSSRRSIATSSVADPSTPSPPSSHQANPTSLTFSSPLGDTPISSTSAALALLKEQPNHYIVTSLVGRTLLLTTRDVFTIPRLRDVQVGDVLELDRIHEVGSRDYTLRAQDPMSTRQRGMVAEMRRSVDQGENSKIVRALLELGEEKEDGPLEGGMEGAAAEELQALEALSKLKTSTDSWATRLHPSGLAHVGAVLPETTVRARCVVVEHTKGAMERIVKKKRRKGYKKTIEHKQTYTRLRLESIRLGDGELAQ</sequence>
<organism evidence="4 5">
    <name type="scientific">Pseudomicrostroma glucosiphilum</name>
    <dbReference type="NCBI Taxonomy" id="1684307"/>
    <lineage>
        <taxon>Eukaryota</taxon>
        <taxon>Fungi</taxon>
        <taxon>Dikarya</taxon>
        <taxon>Basidiomycota</taxon>
        <taxon>Ustilaginomycotina</taxon>
        <taxon>Exobasidiomycetes</taxon>
        <taxon>Microstromatales</taxon>
        <taxon>Microstromatales incertae sedis</taxon>
        <taxon>Pseudomicrostroma</taxon>
    </lineage>
</organism>
<dbReference type="STRING" id="1684307.A0A316UA65"/>
<dbReference type="InterPro" id="IPR036164">
    <property type="entry name" value="bL21-like_sf"/>
</dbReference>
<evidence type="ECO:0000256" key="2">
    <source>
        <dbReference type="ARBA" id="ARBA00044129"/>
    </source>
</evidence>
<dbReference type="AlphaFoldDB" id="A0A316UA65"/>
<gene>
    <name evidence="4" type="ORF">BCV69DRAFT_298328</name>
</gene>
<dbReference type="InterPro" id="IPR028909">
    <property type="entry name" value="bL21-like"/>
</dbReference>
<evidence type="ECO:0000256" key="1">
    <source>
        <dbReference type="ARBA" id="ARBA00008563"/>
    </source>
</evidence>
<evidence type="ECO:0000256" key="3">
    <source>
        <dbReference type="SAM" id="MobiDB-lite"/>
    </source>
</evidence>
<dbReference type="OrthoDB" id="5994at2759"/>
<feature type="compositionally biased region" description="Polar residues" evidence="3">
    <location>
        <begin position="66"/>
        <end position="82"/>
    </location>
</feature>
<name>A0A316UA65_9BASI</name>
<dbReference type="EMBL" id="KZ819325">
    <property type="protein sequence ID" value="PWN21303.1"/>
    <property type="molecule type" value="Genomic_DNA"/>
</dbReference>
<dbReference type="PANTHER" id="PTHR21349:SF0">
    <property type="entry name" value="LARGE RIBOSOMAL SUBUNIT PROTEIN BL21M"/>
    <property type="match status" value="1"/>
</dbReference>
<dbReference type="GO" id="GO:0003735">
    <property type="term" value="F:structural constituent of ribosome"/>
    <property type="evidence" value="ECO:0007669"/>
    <property type="project" value="TreeGrafter"/>
</dbReference>
<keyword evidence="5" id="KW-1185">Reference proteome</keyword>
<reference evidence="4 5" key="1">
    <citation type="journal article" date="2018" name="Mol. Biol. Evol.">
        <title>Broad Genomic Sampling Reveals a Smut Pathogenic Ancestry of the Fungal Clade Ustilaginomycotina.</title>
        <authorList>
            <person name="Kijpornyongpan T."/>
            <person name="Mondo S.J."/>
            <person name="Barry K."/>
            <person name="Sandor L."/>
            <person name="Lee J."/>
            <person name="Lipzen A."/>
            <person name="Pangilinan J."/>
            <person name="LaButti K."/>
            <person name="Hainaut M."/>
            <person name="Henrissat B."/>
            <person name="Grigoriev I.V."/>
            <person name="Spatafora J.W."/>
            <person name="Aime M.C."/>
        </authorList>
    </citation>
    <scope>NUCLEOTIDE SEQUENCE [LARGE SCALE GENOMIC DNA]</scope>
    <source>
        <strain evidence="4 5">MCA 4718</strain>
    </source>
</reference>
<accession>A0A316UA65</accession>
<proteinExistence type="inferred from homology"/>
<dbReference type="RefSeq" id="XP_025348463.1">
    <property type="nucleotide sequence ID" value="XM_025494209.1"/>
</dbReference>
<dbReference type="Proteomes" id="UP000245942">
    <property type="component" value="Unassembled WGS sequence"/>
</dbReference>
<comment type="similarity">
    <text evidence="1">Belongs to the bacterial ribosomal protein bL21 family.</text>
</comment>
<evidence type="ECO:0000313" key="4">
    <source>
        <dbReference type="EMBL" id="PWN21303.1"/>
    </source>
</evidence>
<dbReference type="Pfam" id="PF00829">
    <property type="entry name" value="Ribosomal_L21p"/>
    <property type="match status" value="1"/>
</dbReference>
<protein>
    <recommendedName>
        <fullName evidence="2">Large ribosomal subunit protein bL21m</fullName>
    </recommendedName>
</protein>
<feature type="region of interest" description="Disordered" evidence="3">
    <location>
        <begin position="32"/>
        <end position="82"/>
    </location>
</feature>
<dbReference type="PANTHER" id="PTHR21349">
    <property type="entry name" value="50S RIBOSOMAL PROTEIN L21"/>
    <property type="match status" value="1"/>
</dbReference>